<evidence type="ECO:0000256" key="5">
    <source>
        <dbReference type="ARBA" id="ARBA00023136"/>
    </source>
</evidence>
<evidence type="ECO:0000313" key="8">
    <source>
        <dbReference type="EMBL" id="OMP81634.1"/>
    </source>
</evidence>
<keyword evidence="5 7" id="KW-0472">Membrane</keyword>
<dbReference type="GO" id="GO:0016020">
    <property type="term" value="C:membrane"/>
    <property type="evidence" value="ECO:0007669"/>
    <property type="project" value="UniProtKB-SubCell"/>
</dbReference>
<dbReference type="AlphaFoldDB" id="A0A1S8B2K6"/>
<proteinExistence type="predicted"/>
<feature type="transmembrane region" description="Helical" evidence="7">
    <location>
        <begin position="85"/>
        <end position="109"/>
    </location>
</feature>
<keyword evidence="4 7" id="KW-1133">Transmembrane helix</keyword>
<keyword evidence="3 7" id="KW-0812">Transmembrane</keyword>
<dbReference type="Gene3D" id="1.20.1740.10">
    <property type="entry name" value="Amino acid/polyamine transporter I"/>
    <property type="match status" value="1"/>
</dbReference>
<evidence type="ECO:0000256" key="4">
    <source>
        <dbReference type="ARBA" id="ARBA00022989"/>
    </source>
</evidence>
<feature type="transmembrane region" description="Helical" evidence="7">
    <location>
        <begin position="7"/>
        <end position="28"/>
    </location>
</feature>
<evidence type="ECO:0000256" key="1">
    <source>
        <dbReference type="ARBA" id="ARBA00004141"/>
    </source>
</evidence>
<evidence type="ECO:0000256" key="7">
    <source>
        <dbReference type="SAM" id="Phobius"/>
    </source>
</evidence>
<feature type="transmembrane region" description="Helical" evidence="7">
    <location>
        <begin position="410"/>
        <end position="428"/>
    </location>
</feature>
<feature type="transmembrane region" description="Helical" evidence="7">
    <location>
        <begin position="482"/>
        <end position="502"/>
    </location>
</feature>
<feature type="transmembrane region" description="Helical" evidence="7">
    <location>
        <begin position="382"/>
        <end position="404"/>
    </location>
</feature>
<feature type="transmembrane region" description="Helical" evidence="7">
    <location>
        <begin position="129"/>
        <end position="148"/>
    </location>
</feature>
<feature type="transmembrane region" description="Helical" evidence="7">
    <location>
        <begin position="155"/>
        <end position="176"/>
    </location>
</feature>
<feature type="region of interest" description="Disordered" evidence="6">
    <location>
        <begin position="525"/>
        <end position="555"/>
    </location>
</feature>
<dbReference type="STRING" id="420778.A0A1S8B2K6"/>
<dbReference type="Pfam" id="PF13520">
    <property type="entry name" value="AA_permease_2"/>
    <property type="match status" value="1"/>
</dbReference>
<comment type="caution">
    <text evidence="8">The sequence shown here is derived from an EMBL/GenBank/DDBJ whole genome shotgun (WGS) entry which is preliminary data.</text>
</comment>
<dbReference type="PANTHER" id="PTHR45649">
    <property type="entry name" value="AMINO-ACID PERMEASE BAT1"/>
    <property type="match status" value="1"/>
</dbReference>
<feature type="transmembrane region" description="Helical" evidence="7">
    <location>
        <begin position="302"/>
        <end position="323"/>
    </location>
</feature>
<keyword evidence="2" id="KW-0813">Transport</keyword>
<feature type="compositionally biased region" description="Basic and acidic residues" evidence="6">
    <location>
        <begin position="541"/>
        <end position="555"/>
    </location>
</feature>
<evidence type="ECO:0000256" key="6">
    <source>
        <dbReference type="SAM" id="MobiDB-lite"/>
    </source>
</evidence>
<dbReference type="Proteomes" id="UP000190776">
    <property type="component" value="Unassembled WGS sequence"/>
</dbReference>
<feature type="transmembrane region" description="Helical" evidence="7">
    <location>
        <begin position="40"/>
        <end position="64"/>
    </location>
</feature>
<dbReference type="PIRSF" id="PIRSF006060">
    <property type="entry name" value="AA_transporter"/>
    <property type="match status" value="1"/>
</dbReference>
<dbReference type="PANTHER" id="PTHR45649:SF1">
    <property type="entry name" value="TRANSPORTER, PUTATIVE (EUROFUNG)-RELATED"/>
    <property type="match status" value="1"/>
</dbReference>
<evidence type="ECO:0000256" key="3">
    <source>
        <dbReference type="ARBA" id="ARBA00022692"/>
    </source>
</evidence>
<feature type="transmembrane region" description="Helical" evidence="7">
    <location>
        <begin position="246"/>
        <end position="266"/>
    </location>
</feature>
<reference evidence="8 9" key="1">
    <citation type="submission" date="2017-01" db="EMBL/GenBank/DDBJ databases">
        <title>Draft genome sequence of Diplodia seriata F98.1, a fungal species involved in grapevine trunk diseases.</title>
        <authorList>
            <person name="Robert-Siegwald G."/>
            <person name="Vallet J."/>
            <person name="Abou-Mansour E."/>
            <person name="Xu J."/>
            <person name="Rey P."/>
            <person name="Bertsch C."/>
            <person name="Rego C."/>
            <person name="Larignon P."/>
            <person name="Fontaine F."/>
            <person name="Lebrun M.-H."/>
        </authorList>
    </citation>
    <scope>NUCLEOTIDE SEQUENCE [LARGE SCALE GENOMIC DNA]</scope>
    <source>
        <strain evidence="8 9">F98.1</strain>
    </source>
</reference>
<feature type="transmembrane region" description="Helical" evidence="7">
    <location>
        <begin position="449"/>
        <end position="470"/>
    </location>
</feature>
<sequence>QRIFGLVPIVGFTCCLVITWEAMLIVFQGGLLNGGNAGLIYGYIFVWFGTILQVLVMAEMASMIPLAGGQYNWVAVLSPPSCSKFLSYTTGWLCVIGWQCTVASAGYLSGTLIQGLLVLNYPDYEFQRWHGTLLHIAVILVALFFNTITKPLLPIVELILLGLHVVGFFALIIPLVDLAPHASPKEVFATFYNGGNWSSDGLSFFVGLTATMFAFVGKLSTPTGCDAATHLAEEIQHASTTIPHSMFASVALNGILGLGAVIAIAFCLGSDPSSILSTPTGYPVIQMFANATAPSPGSDLRAASAMSSVLILACVAATINVLASASRMLWAFARERGLPYSAWLSRVHSIPWGGHQLTRTAISSSSTGTGNNKRNNTLPLNALLVTAATASLLALINIGSAVAFNALTSLVVLASYATFAVPAAVLLLKRVRGSPRLAFGAFTLGRNAVAVPVVAAALAYSLLGAFFSLWPPTRRVAGPEELNWSGVVFGACVVWSLAYWAVWGRKVYVGPVLEVGVVRRTVGGGASARGEEESAAAGRGASREKEGSVAVVERR</sequence>
<feature type="transmembrane region" description="Helical" evidence="7">
    <location>
        <begin position="196"/>
        <end position="216"/>
    </location>
</feature>
<comment type="subcellular location">
    <subcellularLocation>
        <location evidence="1">Membrane</location>
        <topology evidence="1">Multi-pass membrane protein</topology>
    </subcellularLocation>
</comment>
<name>A0A1S8B2K6_9PEZI</name>
<dbReference type="EMBL" id="MSZU01000115">
    <property type="protein sequence ID" value="OMP81634.1"/>
    <property type="molecule type" value="Genomic_DNA"/>
</dbReference>
<dbReference type="InterPro" id="IPR002293">
    <property type="entry name" value="AA/rel_permease1"/>
</dbReference>
<dbReference type="OrthoDB" id="3257095at2759"/>
<dbReference type="GO" id="GO:0022857">
    <property type="term" value="F:transmembrane transporter activity"/>
    <property type="evidence" value="ECO:0007669"/>
    <property type="project" value="InterPro"/>
</dbReference>
<protein>
    <submittedName>
        <fullName evidence="8">Choline transport protein</fullName>
    </submittedName>
</protein>
<organism evidence="8 9">
    <name type="scientific">Diplodia seriata</name>
    <dbReference type="NCBI Taxonomy" id="420778"/>
    <lineage>
        <taxon>Eukaryota</taxon>
        <taxon>Fungi</taxon>
        <taxon>Dikarya</taxon>
        <taxon>Ascomycota</taxon>
        <taxon>Pezizomycotina</taxon>
        <taxon>Dothideomycetes</taxon>
        <taxon>Dothideomycetes incertae sedis</taxon>
        <taxon>Botryosphaeriales</taxon>
        <taxon>Botryosphaeriaceae</taxon>
        <taxon>Diplodia</taxon>
    </lineage>
</organism>
<feature type="non-terminal residue" evidence="8">
    <location>
        <position position="1"/>
    </location>
</feature>
<evidence type="ECO:0000256" key="2">
    <source>
        <dbReference type="ARBA" id="ARBA00022448"/>
    </source>
</evidence>
<gene>
    <name evidence="8" type="ORF">BK809_0002627</name>
</gene>
<evidence type="ECO:0000313" key="9">
    <source>
        <dbReference type="Proteomes" id="UP000190776"/>
    </source>
</evidence>
<accession>A0A1S8B2K6</accession>